<dbReference type="Proteomes" id="UP000076552">
    <property type="component" value="Unassembled WGS sequence"/>
</dbReference>
<evidence type="ECO:0000313" key="8">
    <source>
        <dbReference type="EMBL" id="KZL71530.1"/>
    </source>
</evidence>
<protein>
    <submittedName>
        <fullName evidence="8">Integral membrane protein</fullName>
    </submittedName>
</protein>
<comment type="similarity">
    <text evidence="5">Belongs to the SAT4 family.</text>
</comment>
<name>A0A166T3G0_9PEZI</name>
<evidence type="ECO:0000256" key="2">
    <source>
        <dbReference type="ARBA" id="ARBA00022692"/>
    </source>
</evidence>
<dbReference type="InterPro" id="IPR049326">
    <property type="entry name" value="Rhodopsin_dom_fungi"/>
</dbReference>
<evidence type="ECO:0000313" key="9">
    <source>
        <dbReference type="Proteomes" id="UP000076552"/>
    </source>
</evidence>
<comment type="caution">
    <text evidence="8">The sequence shown here is derived from an EMBL/GenBank/DDBJ whole genome shotgun (WGS) entry which is preliminary data.</text>
</comment>
<dbReference type="GO" id="GO:0016020">
    <property type="term" value="C:membrane"/>
    <property type="evidence" value="ECO:0007669"/>
    <property type="project" value="UniProtKB-SubCell"/>
</dbReference>
<dbReference type="EMBL" id="LFIV01000070">
    <property type="protein sequence ID" value="KZL71530.1"/>
    <property type="molecule type" value="Genomic_DNA"/>
</dbReference>
<evidence type="ECO:0000256" key="1">
    <source>
        <dbReference type="ARBA" id="ARBA00004141"/>
    </source>
</evidence>
<reference evidence="8 9" key="1">
    <citation type="submission" date="2015-06" db="EMBL/GenBank/DDBJ databases">
        <title>Survival trade-offs in plant roots during colonization by closely related pathogenic and mutualistic fungi.</title>
        <authorList>
            <person name="Hacquard S."/>
            <person name="Kracher B."/>
            <person name="Hiruma K."/>
            <person name="Weinman A."/>
            <person name="Muench P."/>
            <person name="Garrido Oter R."/>
            <person name="Ver Loren van Themaat E."/>
            <person name="Dallerey J.-F."/>
            <person name="Damm U."/>
            <person name="Henrissat B."/>
            <person name="Lespinet O."/>
            <person name="Thon M."/>
            <person name="Kemen E."/>
            <person name="McHardy A.C."/>
            <person name="Schulze-Lefert P."/>
            <person name="O'Connell R.J."/>
        </authorList>
    </citation>
    <scope>NUCLEOTIDE SEQUENCE [LARGE SCALE GENOMIC DNA]</scope>
    <source>
        <strain evidence="8 9">0861</strain>
    </source>
</reference>
<organism evidence="8 9">
    <name type="scientific">Colletotrichum tofieldiae</name>
    <dbReference type="NCBI Taxonomy" id="708197"/>
    <lineage>
        <taxon>Eukaryota</taxon>
        <taxon>Fungi</taxon>
        <taxon>Dikarya</taxon>
        <taxon>Ascomycota</taxon>
        <taxon>Pezizomycotina</taxon>
        <taxon>Sordariomycetes</taxon>
        <taxon>Hypocreomycetidae</taxon>
        <taxon>Glomerellales</taxon>
        <taxon>Glomerellaceae</taxon>
        <taxon>Colletotrichum</taxon>
        <taxon>Colletotrichum spaethianum species complex</taxon>
    </lineage>
</organism>
<comment type="subcellular location">
    <subcellularLocation>
        <location evidence="1">Membrane</location>
        <topology evidence="1">Multi-pass membrane protein</topology>
    </subcellularLocation>
</comment>
<dbReference type="Pfam" id="PF20684">
    <property type="entry name" value="Fung_rhodopsin"/>
    <property type="match status" value="1"/>
</dbReference>
<keyword evidence="9" id="KW-1185">Reference proteome</keyword>
<feature type="transmembrane region" description="Helical" evidence="6">
    <location>
        <begin position="6"/>
        <end position="28"/>
    </location>
</feature>
<evidence type="ECO:0000256" key="4">
    <source>
        <dbReference type="ARBA" id="ARBA00023136"/>
    </source>
</evidence>
<feature type="transmembrane region" description="Helical" evidence="6">
    <location>
        <begin position="77"/>
        <end position="99"/>
    </location>
</feature>
<feature type="transmembrane region" description="Helical" evidence="6">
    <location>
        <begin position="40"/>
        <end position="65"/>
    </location>
</feature>
<keyword evidence="2 6" id="KW-0812">Transmembrane</keyword>
<evidence type="ECO:0000256" key="5">
    <source>
        <dbReference type="ARBA" id="ARBA00038359"/>
    </source>
</evidence>
<proteinExistence type="inferred from homology"/>
<dbReference type="AlphaFoldDB" id="A0A166T3G0"/>
<keyword evidence="3 6" id="KW-1133">Transmembrane helix</keyword>
<evidence type="ECO:0000256" key="6">
    <source>
        <dbReference type="SAM" id="Phobius"/>
    </source>
</evidence>
<feature type="domain" description="Rhodopsin" evidence="7">
    <location>
        <begin position="4"/>
        <end position="103"/>
    </location>
</feature>
<sequence>MFLFTVVSALYLAACDLILALLPWRMIFNLQMKRSERISVALALSMGVLAGVTGIMKAVQGYVLINVRSPDYLYNQAVYWIWSMAEPNVAIISASIPVLRGFVRDVRKGTESSPGGDVYRKTGGTSGSFYDRNIVTVSKTESQDHSILAHTLQDGDIGNKEAVTRTTETSIDFKPRPESGHREGFVKPKRLANVAEFEMDRIDHPDNRTSRSK</sequence>
<accession>A0A166T3G0</accession>
<gene>
    <name evidence="8" type="ORF">CT0861_04995</name>
</gene>
<dbReference type="PANTHER" id="PTHR33048:SF42">
    <property type="entry name" value="INTEGRAL MEMBRANE PROTEIN"/>
    <property type="match status" value="1"/>
</dbReference>
<evidence type="ECO:0000259" key="7">
    <source>
        <dbReference type="Pfam" id="PF20684"/>
    </source>
</evidence>
<keyword evidence="4 6" id="KW-0472">Membrane</keyword>
<dbReference type="InterPro" id="IPR052337">
    <property type="entry name" value="SAT4-like"/>
</dbReference>
<dbReference type="PANTHER" id="PTHR33048">
    <property type="entry name" value="PTH11-LIKE INTEGRAL MEMBRANE PROTEIN (AFU_ORTHOLOGUE AFUA_5G11245)"/>
    <property type="match status" value="1"/>
</dbReference>
<evidence type="ECO:0000256" key="3">
    <source>
        <dbReference type="ARBA" id="ARBA00022989"/>
    </source>
</evidence>